<dbReference type="Proteomes" id="UP000028761">
    <property type="component" value="Chromosome 15"/>
</dbReference>
<keyword evidence="2 4" id="KW-0040">ANK repeat</keyword>
<dbReference type="Gene3D" id="1.25.40.20">
    <property type="entry name" value="Ankyrin repeat-containing domain"/>
    <property type="match status" value="2"/>
</dbReference>
<reference evidence="6" key="2">
    <citation type="submission" date="2025-08" db="UniProtKB">
        <authorList>
            <consortium name="Ensembl"/>
        </authorList>
    </citation>
    <scope>IDENTIFICATION</scope>
</reference>
<reference evidence="6" key="3">
    <citation type="submission" date="2025-09" db="UniProtKB">
        <authorList>
            <consortium name="Ensembl"/>
        </authorList>
    </citation>
    <scope>IDENTIFICATION</scope>
</reference>
<feature type="repeat" description="ANK" evidence="4">
    <location>
        <begin position="176"/>
        <end position="208"/>
    </location>
</feature>
<evidence type="ECO:0000256" key="1">
    <source>
        <dbReference type="ARBA" id="ARBA00022737"/>
    </source>
</evidence>
<dbReference type="GeneTree" id="ENSGT00940000164614"/>
<comment type="similarity">
    <text evidence="3">Belongs to the POTE family.</text>
</comment>
<dbReference type="SUPFAM" id="SSF48403">
    <property type="entry name" value="Ankyrin repeat"/>
    <property type="match status" value="1"/>
</dbReference>
<dbReference type="RefSeq" id="XP_003913717.3">
    <property type="nucleotide sequence ID" value="XM_003913668.5"/>
</dbReference>
<dbReference type="OMA" id="LLHRNCQ"/>
<feature type="repeat" description="ANK" evidence="4">
    <location>
        <begin position="209"/>
        <end position="241"/>
    </location>
</feature>
<name>A0A2I3LK45_PAPAN</name>
<feature type="region of interest" description="Disordered" evidence="5">
    <location>
        <begin position="1"/>
        <end position="30"/>
    </location>
</feature>
<dbReference type="PANTHER" id="PTHR24147">
    <property type="entry name" value="ANKYRIN REPEAT DOMAIN 36-RELATED"/>
    <property type="match status" value="1"/>
</dbReference>
<dbReference type="Pfam" id="PF00023">
    <property type="entry name" value="Ank"/>
    <property type="match status" value="1"/>
</dbReference>
<feature type="compositionally biased region" description="Polar residues" evidence="5">
    <location>
        <begin position="16"/>
        <end position="30"/>
    </location>
</feature>
<dbReference type="PANTHER" id="PTHR24147:SF66">
    <property type="entry name" value="POTE ANKYRIN DOMAIN FAMILY MEMBER D"/>
    <property type="match status" value="1"/>
</dbReference>
<dbReference type="InterPro" id="IPR002110">
    <property type="entry name" value="Ankyrin_rpt"/>
</dbReference>
<dbReference type="Pfam" id="PF12796">
    <property type="entry name" value="Ank_2"/>
    <property type="match status" value="2"/>
</dbReference>
<feature type="repeat" description="ANK" evidence="4">
    <location>
        <begin position="110"/>
        <end position="142"/>
    </location>
</feature>
<evidence type="ECO:0000256" key="4">
    <source>
        <dbReference type="PROSITE-ProRule" id="PRU00023"/>
    </source>
</evidence>
<dbReference type="InterPro" id="IPR036770">
    <property type="entry name" value="Ankyrin_rpt-contain_sf"/>
</dbReference>
<feature type="compositionally biased region" description="Polar residues" evidence="5">
    <location>
        <begin position="415"/>
        <end position="426"/>
    </location>
</feature>
<dbReference type="Bgee" id="ENSPANG00000033167">
    <property type="expression patterns" value="Expressed in thymus and 50 other cell types or tissues"/>
</dbReference>
<reference evidence="6 7" key="1">
    <citation type="submission" date="2012-03" db="EMBL/GenBank/DDBJ databases">
        <title>Whole Genome Assembly of Papio anubis.</title>
        <authorList>
            <person name="Liu Y.L."/>
            <person name="Abraham K.A."/>
            <person name="Akbar H.A."/>
            <person name="Ali S.A."/>
            <person name="Anosike U.A."/>
            <person name="Aqrawi P.A."/>
            <person name="Arias F.A."/>
            <person name="Attaway T.A."/>
            <person name="Awwad R.A."/>
            <person name="Babu C.B."/>
            <person name="Bandaranaike D.B."/>
            <person name="Battles P.B."/>
            <person name="Bell A.B."/>
            <person name="Beltran B.B."/>
            <person name="Berhane-Mersha D.B."/>
            <person name="Bess C.B."/>
            <person name="Bickham C.B."/>
            <person name="Bolden T.B."/>
            <person name="Carter K.C."/>
            <person name="Chau D.C."/>
            <person name="Chavez A.C."/>
            <person name="Clerc-Blankenburg K.C."/>
            <person name="Coyle M.C."/>
            <person name="Dao M.D."/>
            <person name="Davila M.L.D."/>
            <person name="Davy-Carroll L.D."/>
            <person name="Denson S.D."/>
            <person name="Dinh H.D."/>
            <person name="Fernandez S.F."/>
            <person name="Fernando P.F."/>
            <person name="Forbes L.F."/>
            <person name="Francis C.F."/>
            <person name="Francisco L.F."/>
            <person name="Fu Q.F."/>
            <person name="Garcia-Iii R.G."/>
            <person name="Garrett T.G."/>
            <person name="Gross S.G."/>
            <person name="Gubbala S.G."/>
            <person name="Hirani K.H."/>
            <person name="Hogues M.H."/>
            <person name="Hollins B.H."/>
            <person name="Jackson L.J."/>
            <person name="Javaid M.J."/>
            <person name="Jhangiani S.J."/>
            <person name="Johnson A.J."/>
            <person name="Johnson B.J."/>
            <person name="Jones J.J."/>
            <person name="Joshi V.J."/>
            <person name="Kalu J.K."/>
            <person name="Khan N.K."/>
            <person name="Korchina V.K."/>
            <person name="Kovar C.K."/>
            <person name="Lago L.L."/>
            <person name="Lara F.L."/>
            <person name="Le T.-K.L."/>
            <person name="Lee S.L."/>
            <person name="Legall-Iii F.L."/>
            <person name="Lemon S.L."/>
            <person name="Liu J.L."/>
            <person name="Liu Y.-S.L."/>
            <person name="Liyanage D.L."/>
            <person name="Lopez J.L."/>
            <person name="Lorensuhewa L.L."/>
            <person name="Mata R.M."/>
            <person name="Mathew T.M."/>
            <person name="Mercado C.M."/>
            <person name="Mercado I.M."/>
            <person name="Morales K.M."/>
            <person name="Morgan M.M."/>
            <person name="Munidasa M.M."/>
            <person name="Ngo D.N."/>
            <person name="Nguyen L.N."/>
            <person name="Nguyen T.N."/>
            <person name="Nguyen N.N."/>
            <person name="Obregon M.O."/>
            <person name="Okwuonu G.O."/>
            <person name="Ongeri F.O."/>
            <person name="Onwere C.O."/>
            <person name="Osifeso I.O."/>
            <person name="Parra A.P."/>
            <person name="Patil S.P."/>
            <person name="Perez A.P."/>
            <person name="Perez Y.P."/>
            <person name="Pham C.P."/>
            <person name="Pu L.-L.P."/>
            <person name="Puazo M.P."/>
            <person name="Quiroz J.Q."/>
            <person name="Rouhana J.R."/>
            <person name="Ruiz M.R."/>
            <person name="Ruiz S.-J.R."/>
            <person name="Saada N.S."/>
            <person name="Santibanez J.S."/>
            <person name="Scheel M.S."/>
            <person name="Schneider B.S."/>
            <person name="Simmons D.S."/>
            <person name="Sisson I.S."/>
            <person name="Tang L.-Y.T."/>
            <person name="Thornton R.T."/>
            <person name="Tisius J.T."/>
            <person name="Toledanes G.T."/>
            <person name="Trejos Z.T."/>
            <person name="Usmani K.U."/>
            <person name="Varghese R.V."/>
            <person name="Vattathil S.V."/>
            <person name="Vee V.V."/>
            <person name="Walker D.W."/>
            <person name="Weissenberger G.W."/>
            <person name="White C.W."/>
            <person name="Williams A.W."/>
            <person name="Woodworth J.W."/>
            <person name="Wright R.W."/>
            <person name="Zhu Y.Z."/>
            <person name="Han Y.H."/>
            <person name="Newsham I.N."/>
            <person name="Nazareth L.N."/>
            <person name="Worley K.W."/>
            <person name="Muzny D.M."/>
            <person name="Rogers J.R."/>
            <person name="Gibbs R.G."/>
        </authorList>
    </citation>
    <scope>NUCLEOTIDE SEQUENCE [LARGE SCALE GENOMIC DNA]</scope>
</reference>
<protein>
    <submittedName>
        <fullName evidence="6">Uncharacterized protein</fullName>
    </submittedName>
</protein>
<evidence type="ECO:0000256" key="5">
    <source>
        <dbReference type="SAM" id="MobiDB-lite"/>
    </source>
</evidence>
<dbReference type="AlphaFoldDB" id="A0A2I3LK45"/>
<feature type="compositionally biased region" description="Polar residues" evidence="5">
    <location>
        <begin position="384"/>
        <end position="405"/>
    </location>
</feature>
<dbReference type="SMART" id="SM00248">
    <property type="entry name" value="ANK"/>
    <property type="match status" value="6"/>
</dbReference>
<dbReference type="KEGG" id="panu:101014031"/>
<accession>A0A2I3LK45</accession>
<evidence type="ECO:0000313" key="7">
    <source>
        <dbReference type="Proteomes" id="UP000028761"/>
    </source>
</evidence>
<dbReference type="PROSITE" id="PS50297">
    <property type="entry name" value="ANK_REP_REGION"/>
    <property type="match status" value="3"/>
</dbReference>
<organism evidence="6 7">
    <name type="scientific">Papio anubis</name>
    <name type="common">Olive baboon</name>
    <dbReference type="NCBI Taxonomy" id="9555"/>
    <lineage>
        <taxon>Eukaryota</taxon>
        <taxon>Metazoa</taxon>
        <taxon>Chordata</taxon>
        <taxon>Craniata</taxon>
        <taxon>Vertebrata</taxon>
        <taxon>Euteleostomi</taxon>
        <taxon>Mammalia</taxon>
        <taxon>Eutheria</taxon>
        <taxon>Euarchontoglires</taxon>
        <taxon>Primates</taxon>
        <taxon>Haplorrhini</taxon>
        <taxon>Catarrhini</taxon>
        <taxon>Cercopithecidae</taxon>
        <taxon>Cercopithecinae</taxon>
        <taxon>Papio</taxon>
    </lineage>
</organism>
<dbReference type="STRING" id="9555.ENSPANP00000023788"/>
<dbReference type="GeneID" id="101014031"/>
<proteinExistence type="inferred from homology"/>
<feature type="region of interest" description="Disordered" evidence="5">
    <location>
        <begin position="369"/>
        <end position="458"/>
    </location>
</feature>
<keyword evidence="7" id="KW-1185">Reference proteome</keyword>
<sequence length="458" mass="50139">MHSIGGSRGWEKQMGTEVSQKPTTSALKTSGFGSSVGRWCCRCFPCRGSCSQDGAGCGMEHCDSAFLEPGYDVCPEDLGDLHRAAWAGTVPRVELILMLRDPGLDKRDKKKRTALHLACANGHPEVVKLLLHRNCQLHVLDGEKRTALIKAVQCQEEECANILLEHGADPNIPDVYGNTTLHYAIYNEDKSMTKILLSYGANIESENKGGLTPFLLAVLEQKQQMVEFLVKKKANLNAVDNFKRTALILAVCCGSEIMVSILLQLNIDVFSQDIYGQTAEDYAVSRHYIKICQQLSDYKEKNIPRNTSQNSDLEGTSYKIVCLAEGTSNDVVAEGAASVKVDGRSEDSAVRFSGKQTIDYLLPTSDYEDIDSDIKDEPIKPANGQRQNDTGVTASAPQEYTNNDSLIFVDKNNRSDTTATSGSGQDRNMESLVDSEDGAAKPANGKRQNGTDIIERTP</sequence>
<keyword evidence="1" id="KW-0677">Repeat</keyword>
<evidence type="ECO:0000313" key="6">
    <source>
        <dbReference type="Ensembl" id="ENSPANP00000023788.2"/>
    </source>
</evidence>
<evidence type="ECO:0000256" key="3">
    <source>
        <dbReference type="ARBA" id="ARBA00038247"/>
    </source>
</evidence>
<dbReference type="PRINTS" id="PR01415">
    <property type="entry name" value="ANKYRIN"/>
</dbReference>
<dbReference type="PROSITE" id="PS50088">
    <property type="entry name" value="ANK_REPEAT"/>
    <property type="match status" value="4"/>
</dbReference>
<dbReference type="InterPro" id="IPR050657">
    <property type="entry name" value="Ankyrin_repeat_domain"/>
</dbReference>
<dbReference type="Ensembl" id="ENSPANT00000049242.2">
    <property type="protein sequence ID" value="ENSPANP00000023788.2"/>
    <property type="gene ID" value="ENSPANG00000033167.2"/>
</dbReference>
<evidence type="ECO:0000256" key="2">
    <source>
        <dbReference type="ARBA" id="ARBA00023043"/>
    </source>
</evidence>
<dbReference type="RefSeq" id="XP_017806621.2">
    <property type="nucleotide sequence ID" value="XM_017951132.3"/>
</dbReference>
<feature type="repeat" description="ANK" evidence="4">
    <location>
        <begin position="143"/>
        <end position="175"/>
    </location>
</feature>